<dbReference type="PROSITE" id="PS50893">
    <property type="entry name" value="ABC_TRANSPORTER_2"/>
    <property type="match status" value="1"/>
</dbReference>
<organism evidence="4 5">
    <name type="scientific">Mesorhizobium album</name>
    <dbReference type="NCBI Taxonomy" id="3072314"/>
    <lineage>
        <taxon>Bacteria</taxon>
        <taxon>Pseudomonadati</taxon>
        <taxon>Pseudomonadota</taxon>
        <taxon>Alphaproteobacteria</taxon>
        <taxon>Hyphomicrobiales</taxon>
        <taxon>Phyllobacteriaceae</taxon>
        <taxon>Mesorhizobium</taxon>
    </lineage>
</organism>
<keyword evidence="5" id="KW-1185">Reference proteome</keyword>
<dbReference type="InterPro" id="IPR027417">
    <property type="entry name" value="P-loop_NTPase"/>
</dbReference>
<dbReference type="PANTHER" id="PTHR43790:SF8">
    <property type="entry name" value="SUGAR ABC TRANSPORTER ATP-BINDING PROTEIN"/>
    <property type="match status" value="1"/>
</dbReference>
<dbReference type="InterPro" id="IPR003593">
    <property type="entry name" value="AAA+_ATPase"/>
</dbReference>
<gene>
    <name evidence="4" type="ORF">RFN28_29485</name>
</gene>
<evidence type="ECO:0000313" key="5">
    <source>
        <dbReference type="Proteomes" id="UP001287059"/>
    </source>
</evidence>
<evidence type="ECO:0000259" key="3">
    <source>
        <dbReference type="PROSITE" id="PS50893"/>
    </source>
</evidence>
<dbReference type="PANTHER" id="PTHR43790">
    <property type="entry name" value="CARBOHYDRATE TRANSPORT ATP-BINDING PROTEIN MG119-RELATED"/>
    <property type="match status" value="1"/>
</dbReference>
<dbReference type="SUPFAM" id="SSF52540">
    <property type="entry name" value="P-loop containing nucleoside triphosphate hydrolases"/>
    <property type="match status" value="1"/>
</dbReference>
<feature type="domain" description="ABC transporter" evidence="3">
    <location>
        <begin position="12"/>
        <end position="253"/>
    </location>
</feature>
<dbReference type="CDD" id="cd03216">
    <property type="entry name" value="ABC_Carb_Monos_I"/>
    <property type="match status" value="1"/>
</dbReference>
<proteinExistence type="predicted"/>
<dbReference type="Gene3D" id="3.40.50.300">
    <property type="entry name" value="P-loop containing nucleotide triphosphate hydrolases"/>
    <property type="match status" value="1"/>
</dbReference>
<evidence type="ECO:0000256" key="2">
    <source>
        <dbReference type="ARBA" id="ARBA00022840"/>
    </source>
</evidence>
<evidence type="ECO:0000313" key="4">
    <source>
        <dbReference type="EMBL" id="MDX8482561.1"/>
    </source>
</evidence>
<reference evidence="4 5" key="1">
    <citation type="submission" date="2023-08" db="EMBL/GenBank/DDBJ databases">
        <title>Implementing the SeqCode for naming new Mesorhizobium species isolated from Vachellia karroo root nodules.</title>
        <authorList>
            <person name="Van Lill M."/>
        </authorList>
    </citation>
    <scope>NUCLEOTIDE SEQUENCE [LARGE SCALE GENOMIC DNA]</scope>
    <source>
        <strain evidence="4 5">VK24D</strain>
    </source>
</reference>
<name>A0ABU4Y6J7_9HYPH</name>
<dbReference type="Proteomes" id="UP001287059">
    <property type="component" value="Unassembled WGS sequence"/>
</dbReference>
<keyword evidence="2 4" id="KW-0067">ATP-binding</keyword>
<dbReference type="InterPro" id="IPR050107">
    <property type="entry name" value="ABC_carbohydrate_import_ATPase"/>
</dbReference>
<dbReference type="InterPro" id="IPR003439">
    <property type="entry name" value="ABC_transporter-like_ATP-bd"/>
</dbReference>
<keyword evidence="1" id="KW-0547">Nucleotide-binding</keyword>
<protein>
    <submittedName>
        <fullName evidence="4">ATP-binding cassette domain-containing protein</fullName>
    </submittedName>
</protein>
<dbReference type="RefSeq" id="WP_320290655.1">
    <property type="nucleotide sequence ID" value="NZ_JAVIIW010000052.1"/>
</dbReference>
<comment type="caution">
    <text evidence="4">The sequence shown here is derived from an EMBL/GenBank/DDBJ whole genome shotgun (WGS) entry which is preliminary data.</text>
</comment>
<dbReference type="GO" id="GO:0005524">
    <property type="term" value="F:ATP binding"/>
    <property type="evidence" value="ECO:0007669"/>
    <property type="project" value="UniProtKB-KW"/>
</dbReference>
<sequence length="257" mass="27554">MDSVNENSQPVLELRNISKHFGGVHALEGVSLAVRPGEVVALVGDNGAGKSTLIKTIAGINIPDTGEIRINGEPVRIAAPHDSMRHGIQTVYQDLALCDNLDTVQNLFLGRELQSGFLAGSRLRRADMENQARRVLSELGVSTLRDLTVPVGSLSGGQRQSVAICRSVLWEPKVVLLDEPTAALGVAQRKEVMALIMRLRATNHGVVVISHDLADVQEMADRVAVLRLGRKVAEFSRGTFSRDDLVSAITGLSVAAA</sequence>
<dbReference type="Pfam" id="PF00005">
    <property type="entry name" value="ABC_tran"/>
    <property type="match status" value="1"/>
</dbReference>
<dbReference type="SMART" id="SM00382">
    <property type="entry name" value="AAA"/>
    <property type="match status" value="1"/>
</dbReference>
<evidence type="ECO:0000256" key="1">
    <source>
        <dbReference type="ARBA" id="ARBA00022741"/>
    </source>
</evidence>
<dbReference type="EMBL" id="JAVIIW010000052">
    <property type="protein sequence ID" value="MDX8482561.1"/>
    <property type="molecule type" value="Genomic_DNA"/>
</dbReference>
<accession>A0ABU4Y6J7</accession>